<organism evidence="1">
    <name type="scientific">Rhizopus microsporus var. microsporus</name>
    <dbReference type="NCBI Taxonomy" id="86635"/>
    <lineage>
        <taxon>Eukaryota</taxon>
        <taxon>Fungi</taxon>
        <taxon>Fungi incertae sedis</taxon>
        <taxon>Mucoromycota</taxon>
        <taxon>Mucoromycotina</taxon>
        <taxon>Mucoromycetes</taxon>
        <taxon>Mucorales</taxon>
        <taxon>Mucorineae</taxon>
        <taxon>Rhizopodaceae</taxon>
        <taxon>Rhizopus</taxon>
    </lineage>
</organism>
<dbReference type="VEuPathDB" id="FungiDB:BCV72DRAFT_234277"/>
<dbReference type="Proteomes" id="UP000242414">
    <property type="component" value="Unassembled WGS sequence"/>
</dbReference>
<feature type="non-terminal residue" evidence="1">
    <location>
        <position position="115"/>
    </location>
</feature>
<dbReference type="EMBL" id="KV922035">
    <property type="protein sequence ID" value="ORE02725.1"/>
    <property type="molecule type" value="Genomic_DNA"/>
</dbReference>
<proteinExistence type="predicted"/>
<accession>A0A1X0QSG8</accession>
<reference evidence="1" key="1">
    <citation type="journal article" date="2016" name="Proc. Natl. Acad. Sci. U.S.A.">
        <title>Lipid metabolic changes in an early divergent fungus govern the establishment of a mutualistic symbiosis with endobacteria.</title>
        <authorList>
            <person name="Lastovetsky O.A."/>
            <person name="Gaspar M.L."/>
            <person name="Mondo S.J."/>
            <person name="LaButti K.M."/>
            <person name="Sandor L."/>
            <person name="Grigoriev I.V."/>
            <person name="Henry S.A."/>
            <person name="Pawlowska T.E."/>
        </authorList>
    </citation>
    <scope>NUCLEOTIDE SEQUENCE [LARGE SCALE GENOMIC DNA]</scope>
    <source>
        <strain evidence="1">ATCC 52814</strain>
    </source>
</reference>
<gene>
    <name evidence="1" type="ORF">BCV72DRAFT_234277</name>
</gene>
<dbReference type="OrthoDB" id="2387215at2759"/>
<name>A0A1X0QSG8_RHIZD</name>
<evidence type="ECO:0000313" key="1">
    <source>
        <dbReference type="EMBL" id="ORE02725.1"/>
    </source>
</evidence>
<protein>
    <submittedName>
        <fullName evidence="1">Uncharacterized protein</fullName>
    </submittedName>
</protein>
<dbReference type="AlphaFoldDB" id="A0A1X0QSG8"/>
<sequence length="115" mass="12898">MVEDMNDIQIIQTYLAENTQNGATDVIYPTNNEVWHVNQQVSVIFREANYEPDETVSIYFFNLTPVLAGGPLSQRIFTFTVPASAYTGPDNTATLVAVKRKNLYLQSVDSITLHV</sequence>